<dbReference type="OrthoDB" id="3258282at2759"/>
<feature type="region of interest" description="Disordered" evidence="2">
    <location>
        <begin position="234"/>
        <end position="293"/>
    </location>
</feature>
<feature type="region of interest" description="Disordered" evidence="2">
    <location>
        <begin position="126"/>
        <end position="212"/>
    </location>
</feature>
<feature type="region of interest" description="Disordered" evidence="2">
    <location>
        <begin position="81"/>
        <end position="102"/>
    </location>
</feature>
<protein>
    <submittedName>
        <fullName evidence="3">Uncharacterized protein</fullName>
    </submittedName>
</protein>
<evidence type="ECO:0000313" key="3">
    <source>
        <dbReference type="EMBL" id="PFH54438.1"/>
    </source>
</evidence>
<gene>
    <name evidence="3" type="ORF">AMATHDRAFT_23</name>
</gene>
<dbReference type="Proteomes" id="UP000242287">
    <property type="component" value="Unassembled WGS sequence"/>
</dbReference>
<dbReference type="AlphaFoldDB" id="A0A2A9NWC2"/>
<proteinExistence type="predicted"/>
<sequence>MYEQLLKFEILELSRKSSISWERIMQIRHLKDRMIRKCQRLNRSSLHSKRPSKGEPLTFQTIVAPPDFRVKEMEKWFREQHKRTNALAPRSPPPVRSLSLSGHPNRLQLQYLTDDRQEFGLLPTAKSNHHHHHHHHHHSLPSSSKKVAGIQPIQPESRTKKVSQSPKKTTESARLRHQLTSNPIANQTPPQLKDASTALPTRPFPQIMSPPPLPILLRSQRAELGLELADYPVEAPAPVEPSPTPSGPGSPEPGDAGPSGTRSPTNSSENSAGENQPTKGADGGQIRHRRSCIKRSSIDNITKTVSWADEPGWGNQLSKYTKAAKEAQSSGEYLFTPSAVFCLTQGPVWVLKTGRKWEEIRLIYLDQMEGLDSLYEQVGQGLNNLRIESEQLQRVEKAIVEQRETLRTAFQDLEQKQTLFQAKVQEALQEADRVLSIAGLERDSLLPEN</sequence>
<evidence type="ECO:0000256" key="2">
    <source>
        <dbReference type="SAM" id="MobiDB-lite"/>
    </source>
</evidence>
<feature type="compositionally biased region" description="Pro residues" evidence="2">
    <location>
        <begin position="238"/>
        <end position="251"/>
    </location>
</feature>
<evidence type="ECO:0000313" key="4">
    <source>
        <dbReference type="Proteomes" id="UP000242287"/>
    </source>
</evidence>
<organism evidence="3 4">
    <name type="scientific">Amanita thiersii Skay4041</name>
    <dbReference type="NCBI Taxonomy" id="703135"/>
    <lineage>
        <taxon>Eukaryota</taxon>
        <taxon>Fungi</taxon>
        <taxon>Dikarya</taxon>
        <taxon>Basidiomycota</taxon>
        <taxon>Agaricomycotina</taxon>
        <taxon>Agaricomycetes</taxon>
        <taxon>Agaricomycetidae</taxon>
        <taxon>Agaricales</taxon>
        <taxon>Pluteineae</taxon>
        <taxon>Amanitaceae</taxon>
        <taxon>Amanita</taxon>
    </lineage>
</organism>
<reference evidence="3 4" key="1">
    <citation type="submission" date="2014-02" db="EMBL/GenBank/DDBJ databases">
        <title>Transposable element dynamics among asymbiotic and ectomycorrhizal Amanita fungi.</title>
        <authorList>
            <consortium name="DOE Joint Genome Institute"/>
            <person name="Hess J."/>
            <person name="Skrede I."/>
            <person name="Wolfe B."/>
            <person name="LaButti K."/>
            <person name="Ohm R.A."/>
            <person name="Grigoriev I.V."/>
            <person name="Pringle A."/>
        </authorList>
    </citation>
    <scope>NUCLEOTIDE SEQUENCE [LARGE SCALE GENOMIC DNA]</scope>
    <source>
        <strain evidence="3 4">SKay4041</strain>
    </source>
</reference>
<feature type="compositionally biased region" description="Polar residues" evidence="2">
    <location>
        <begin position="178"/>
        <end position="190"/>
    </location>
</feature>
<feature type="coiled-coil region" evidence="1">
    <location>
        <begin position="385"/>
        <end position="430"/>
    </location>
</feature>
<keyword evidence="1" id="KW-0175">Coiled coil</keyword>
<keyword evidence="4" id="KW-1185">Reference proteome</keyword>
<evidence type="ECO:0000256" key="1">
    <source>
        <dbReference type="SAM" id="Coils"/>
    </source>
</evidence>
<feature type="compositionally biased region" description="Polar residues" evidence="2">
    <location>
        <begin position="261"/>
        <end position="278"/>
    </location>
</feature>
<dbReference type="EMBL" id="KZ301969">
    <property type="protein sequence ID" value="PFH54438.1"/>
    <property type="molecule type" value="Genomic_DNA"/>
</dbReference>
<accession>A0A2A9NWC2</accession>
<name>A0A2A9NWC2_9AGAR</name>
<feature type="compositionally biased region" description="Basic residues" evidence="2">
    <location>
        <begin position="127"/>
        <end position="139"/>
    </location>
</feature>